<keyword evidence="2" id="KW-0732">Signal</keyword>
<keyword evidence="4 5" id="KW-0326">Glycosidase</keyword>
<comment type="caution">
    <text evidence="6">The sequence shown here is derived from an EMBL/GenBank/DDBJ whole genome shotgun (WGS) entry which is preliminary data.</text>
</comment>
<dbReference type="GO" id="GO:0004553">
    <property type="term" value="F:hydrolase activity, hydrolyzing O-glycosyl compounds"/>
    <property type="evidence" value="ECO:0007669"/>
    <property type="project" value="InterPro"/>
</dbReference>
<evidence type="ECO:0000313" key="7">
    <source>
        <dbReference type="Proteomes" id="UP000053750"/>
    </source>
</evidence>
<keyword evidence="7" id="KW-1185">Reference proteome</keyword>
<dbReference type="InterPro" id="IPR008979">
    <property type="entry name" value="Galactose-bd-like_sf"/>
</dbReference>
<organism evidence="6 7">
    <name type="scientific">Paenibacillus darwinianus</name>
    <dbReference type="NCBI Taxonomy" id="1380763"/>
    <lineage>
        <taxon>Bacteria</taxon>
        <taxon>Bacillati</taxon>
        <taxon>Bacillota</taxon>
        <taxon>Bacilli</taxon>
        <taxon>Bacillales</taxon>
        <taxon>Paenibacillaceae</taxon>
        <taxon>Paenibacillus</taxon>
    </lineage>
</organism>
<proteinExistence type="inferred from homology"/>
<protein>
    <submittedName>
        <fullName evidence="6">Alpha-N-arabinofuranosidase</fullName>
    </submittedName>
</protein>
<reference evidence="6 7" key="1">
    <citation type="submission" date="2014-02" db="EMBL/GenBank/DDBJ databases">
        <title>Genome sequence of Paenibacillus darwinianus reveals adaptive mechanisms for survival in Antarctic soils.</title>
        <authorList>
            <person name="Dsouza M."/>
            <person name="Taylor M.W."/>
            <person name="Turner S.J."/>
            <person name="Aislabie J."/>
        </authorList>
    </citation>
    <scope>NUCLEOTIDE SEQUENCE [LARGE SCALE GENOMIC DNA]</scope>
    <source>
        <strain evidence="6 7">CE1</strain>
    </source>
</reference>
<evidence type="ECO:0000313" key="6">
    <source>
        <dbReference type="EMBL" id="EXX89265.1"/>
    </source>
</evidence>
<dbReference type="EMBL" id="JFHU01000101">
    <property type="protein sequence ID" value="EXX89265.1"/>
    <property type="molecule type" value="Genomic_DNA"/>
</dbReference>
<dbReference type="Gene3D" id="2.115.10.20">
    <property type="entry name" value="Glycosyl hydrolase domain, family 43"/>
    <property type="match status" value="1"/>
</dbReference>
<dbReference type="InterPro" id="IPR006710">
    <property type="entry name" value="Glyco_hydro_43"/>
</dbReference>
<sequence>LSLKAGGDPLAAADWTKSLEPLLQMDEEAGVFGPGHNSFVPSPDGTEDWIVYHATSGISDGWNNRKARAQRVIWGADGMPQFGGPLSLDTAIGVPSGAGVFEAASAAIENGRMTFEHIPSSIDSEAPLLIRYRNTSGSAKKADMLVNGQAAGEIGLAKTDSDQSGYGYTTVKLTASDNAISFPAATEGWQIEAVEISRVEAESGQGEGGPQAEGNPFASAGGIMRTNEGEEALISFPNLLVPVKGAYTVRIAADNSAGREQKITIRTSDGVKKTVTIPATDRNAFALIEAVIMLPAGVFELTLETKGALAIDYLDIVR</sequence>
<dbReference type="Gene3D" id="2.60.120.260">
    <property type="entry name" value="Galactose-binding domain-like"/>
    <property type="match status" value="2"/>
</dbReference>
<dbReference type="Pfam" id="PF04616">
    <property type="entry name" value="Glyco_hydro_43"/>
    <property type="match status" value="1"/>
</dbReference>
<evidence type="ECO:0000256" key="3">
    <source>
        <dbReference type="ARBA" id="ARBA00022801"/>
    </source>
</evidence>
<dbReference type="Proteomes" id="UP000053750">
    <property type="component" value="Unassembled WGS sequence"/>
</dbReference>
<dbReference type="PANTHER" id="PTHR43817:SF1">
    <property type="entry name" value="HYDROLASE, FAMILY 43, PUTATIVE (AFU_ORTHOLOGUE AFUA_3G01660)-RELATED"/>
    <property type="match status" value="1"/>
</dbReference>
<name>A0A9W5S266_9BACL</name>
<dbReference type="InterPro" id="IPR023296">
    <property type="entry name" value="Glyco_hydro_beta-prop_sf"/>
</dbReference>
<dbReference type="SUPFAM" id="SSF49785">
    <property type="entry name" value="Galactose-binding domain-like"/>
    <property type="match status" value="1"/>
</dbReference>
<evidence type="ECO:0000256" key="4">
    <source>
        <dbReference type="ARBA" id="ARBA00023295"/>
    </source>
</evidence>
<dbReference type="GO" id="GO:0005975">
    <property type="term" value="P:carbohydrate metabolic process"/>
    <property type="evidence" value="ECO:0007669"/>
    <property type="project" value="InterPro"/>
</dbReference>
<dbReference type="PANTHER" id="PTHR43817">
    <property type="entry name" value="GLYCOSYL HYDROLASE"/>
    <property type="match status" value="1"/>
</dbReference>
<keyword evidence="3 5" id="KW-0378">Hydrolase</keyword>
<dbReference type="AlphaFoldDB" id="A0A9W5S266"/>
<dbReference type="SUPFAM" id="SSF75005">
    <property type="entry name" value="Arabinanase/levansucrase/invertase"/>
    <property type="match status" value="1"/>
</dbReference>
<evidence type="ECO:0000256" key="5">
    <source>
        <dbReference type="RuleBase" id="RU361187"/>
    </source>
</evidence>
<feature type="non-terminal residue" evidence="6">
    <location>
        <position position="1"/>
    </location>
</feature>
<accession>A0A9W5S266</accession>
<gene>
    <name evidence="6" type="ORF">BG53_00230</name>
</gene>
<dbReference type="RefSeq" id="WP_036715908.1">
    <property type="nucleotide sequence ID" value="NZ_KK082243.1"/>
</dbReference>
<evidence type="ECO:0000256" key="1">
    <source>
        <dbReference type="ARBA" id="ARBA00009865"/>
    </source>
</evidence>
<comment type="similarity">
    <text evidence="1 5">Belongs to the glycosyl hydrolase 43 family.</text>
</comment>
<evidence type="ECO:0000256" key="2">
    <source>
        <dbReference type="ARBA" id="ARBA00022729"/>
    </source>
</evidence>